<feature type="compositionally biased region" description="Polar residues" evidence="2">
    <location>
        <begin position="428"/>
        <end position="437"/>
    </location>
</feature>
<reference evidence="4" key="1">
    <citation type="submission" date="2012-01" db="EMBL/GenBank/DDBJ databases">
        <title>The Genome Sequence of Oreochromis niloticus (Nile Tilapia).</title>
        <authorList>
            <consortium name="Broad Institute Genome Assembly Team"/>
            <consortium name="Broad Institute Sequencing Platform"/>
            <person name="Di Palma F."/>
            <person name="Johnson J."/>
            <person name="Lander E.S."/>
            <person name="Lindblad-Toh K."/>
        </authorList>
    </citation>
    <scope>NUCLEOTIDE SEQUENCE [LARGE SCALE GENOMIC DNA]</scope>
</reference>
<proteinExistence type="inferred from homology"/>
<evidence type="ECO:0000256" key="1">
    <source>
        <dbReference type="ARBA" id="ARBA00008839"/>
    </source>
</evidence>
<protein>
    <submittedName>
        <fullName evidence="3">Discs, large (Drosophila) homolog-associated protein 1a</fullName>
    </submittedName>
</protein>
<dbReference type="PANTHER" id="PTHR12353:SF7">
    <property type="entry name" value="DISKS LARGE-ASSOCIATED PROTEIN 1"/>
    <property type="match status" value="1"/>
</dbReference>
<feature type="compositionally biased region" description="Basic and acidic residues" evidence="2">
    <location>
        <begin position="399"/>
        <end position="417"/>
    </location>
</feature>
<dbReference type="GO" id="GO:0060090">
    <property type="term" value="F:molecular adaptor activity"/>
    <property type="evidence" value="ECO:0007669"/>
    <property type="project" value="TreeGrafter"/>
</dbReference>
<dbReference type="GO" id="GO:0099572">
    <property type="term" value="C:postsynaptic specialization"/>
    <property type="evidence" value="ECO:0007669"/>
    <property type="project" value="TreeGrafter"/>
</dbReference>
<comment type="similarity">
    <text evidence="1">Belongs to the SAPAP family.</text>
</comment>
<dbReference type="InParanoid" id="A0A669DHV0"/>
<keyword evidence="4" id="KW-1185">Reference proteome</keyword>
<dbReference type="AlphaFoldDB" id="A0A669DHV0"/>
<dbReference type="GeneTree" id="ENSGT00940000156220"/>
<reference evidence="3" key="3">
    <citation type="submission" date="2025-09" db="UniProtKB">
        <authorList>
            <consortium name="Ensembl"/>
        </authorList>
    </citation>
    <scope>IDENTIFICATION</scope>
</reference>
<evidence type="ECO:0000313" key="4">
    <source>
        <dbReference type="Proteomes" id="UP000005207"/>
    </source>
</evidence>
<sequence>MKVCDITCLKMTVYSKTNQDAYMEEEGPRGDMTIQSGLSNSTESIDSMKALTAAIEAANAQVHGPASQHVNNSTMTVNTTIPSVLSRGQIVEDHRDDYRKDALRKGKCLSIGIQVDGPEDVPDPEDPSKFTSVGVQVEDDRGYRRFQRSNSVTAAVQADLDMPDLLDTPINSPDTDMEVLSSRAIPRQYSRDAATSTVSIQGSGNHYHACASDDYEDVGFDPSILPPPDPWIDSVTDDQLDVNFNSSAILEVVQRSVCQRDGRWFLKLLQAETDRMEGWCRQMELDQRENDLPEDILEKMRSAMGSAQLLMSQKFEQFRELCEENLNPKAHPRPVASDLAGFWDMLQLSIENISLKFDELHQLRANNWRPLDPPDRKERRLPPPVPKKPPKGPQHHPPLARDRSLESSEKQRQEARKRLLAAKRAASVRQNSATESADSIEIYIPEAQTRL</sequence>
<dbReference type="GO" id="GO:0098978">
    <property type="term" value="C:glutamatergic synapse"/>
    <property type="evidence" value="ECO:0007669"/>
    <property type="project" value="TreeGrafter"/>
</dbReference>
<reference evidence="3" key="2">
    <citation type="submission" date="2025-08" db="UniProtKB">
        <authorList>
            <consortium name="Ensembl"/>
        </authorList>
    </citation>
    <scope>IDENTIFICATION</scope>
</reference>
<dbReference type="PANTHER" id="PTHR12353">
    <property type="entry name" value="DISKS LARGE-ASSOCIATED PROTEIN DAP SAP90/PSD-95-ASSOCIATED PROTEIN"/>
    <property type="match status" value="1"/>
</dbReference>
<dbReference type="Proteomes" id="UP000005207">
    <property type="component" value="Linkage group LG18"/>
</dbReference>
<gene>
    <name evidence="3" type="primary">dlgap1a</name>
</gene>
<dbReference type="Pfam" id="PF03359">
    <property type="entry name" value="GKAP"/>
    <property type="match status" value="1"/>
</dbReference>
<evidence type="ECO:0000256" key="2">
    <source>
        <dbReference type="SAM" id="MobiDB-lite"/>
    </source>
</evidence>
<accession>A0A669DHV0</accession>
<feature type="compositionally biased region" description="Basic and acidic residues" evidence="2">
    <location>
        <begin position="372"/>
        <end position="381"/>
    </location>
</feature>
<dbReference type="OMA" id="ACAQEND"/>
<organism evidence="3 4">
    <name type="scientific">Oreochromis niloticus</name>
    <name type="common">Nile tilapia</name>
    <name type="synonym">Tilapia nilotica</name>
    <dbReference type="NCBI Taxonomy" id="8128"/>
    <lineage>
        <taxon>Eukaryota</taxon>
        <taxon>Metazoa</taxon>
        <taxon>Chordata</taxon>
        <taxon>Craniata</taxon>
        <taxon>Vertebrata</taxon>
        <taxon>Euteleostomi</taxon>
        <taxon>Actinopterygii</taxon>
        <taxon>Neopterygii</taxon>
        <taxon>Teleostei</taxon>
        <taxon>Neoteleostei</taxon>
        <taxon>Acanthomorphata</taxon>
        <taxon>Ovalentaria</taxon>
        <taxon>Cichlomorphae</taxon>
        <taxon>Cichliformes</taxon>
        <taxon>Cichlidae</taxon>
        <taxon>African cichlids</taxon>
        <taxon>Pseudocrenilabrinae</taxon>
        <taxon>Oreochromini</taxon>
        <taxon>Oreochromis</taxon>
    </lineage>
</organism>
<name>A0A669DHV0_ORENI</name>
<feature type="region of interest" description="Disordered" evidence="2">
    <location>
        <begin position="367"/>
        <end position="451"/>
    </location>
</feature>
<dbReference type="InterPro" id="IPR005026">
    <property type="entry name" value="SAPAP"/>
</dbReference>
<evidence type="ECO:0000313" key="3">
    <source>
        <dbReference type="Ensembl" id="ENSONIP00000060307.1"/>
    </source>
</evidence>
<dbReference type="GO" id="GO:0023052">
    <property type="term" value="P:signaling"/>
    <property type="evidence" value="ECO:0007669"/>
    <property type="project" value="InterPro"/>
</dbReference>
<dbReference type="Ensembl" id="ENSONIT00000077819.1">
    <property type="protein sequence ID" value="ENSONIP00000060307.1"/>
    <property type="gene ID" value="ENSONIG00000043225.1"/>
</dbReference>